<dbReference type="InterPro" id="IPR042092">
    <property type="entry name" value="PsdUridine_s_RsuA/RluB/E/F_cat"/>
</dbReference>
<dbReference type="GO" id="GO:0140098">
    <property type="term" value="F:catalytic activity, acting on RNA"/>
    <property type="evidence" value="ECO:0007669"/>
    <property type="project" value="UniProtKB-ARBA"/>
</dbReference>
<dbReference type="InterPro" id="IPR050343">
    <property type="entry name" value="RsuA_PseudoU_synthase"/>
</dbReference>
<dbReference type="PANTHER" id="PTHR47683:SF2">
    <property type="entry name" value="RNA-BINDING S4 DOMAIN-CONTAINING PROTEIN"/>
    <property type="match status" value="1"/>
</dbReference>
<dbReference type="InterPro" id="IPR000748">
    <property type="entry name" value="PsdUridine_synth_RsuA/RluB/E/F"/>
</dbReference>
<sequence>MLPRRLDKYIADCTGLPRREIHRRLRTECVRVERPEPWPTPEPWPETLIYDDDRVFFDQRLLAPSTPSSYHIHHKPMGVVSTTSSPSGAPCLGPVLASLPRGTFPVGRLDRDTTGLMLMIDDGDLAHLLLHPQFHIEKEYFLRVPGALTLSDPRVQRALTGVELRDGPARALSARIIASAPDQSTLGLVVDEGRKHLVRRMARALDLHLQHLHRWRMGDLKLGELELGETRSLSEAEVQELWQAVGGHARVRRRRLGALVRIARDRRADQRPDQRLEAFLETCDASAEELLALQTT</sequence>
<dbReference type="Pfam" id="PF00849">
    <property type="entry name" value="PseudoU_synth_2"/>
    <property type="match status" value="1"/>
</dbReference>
<accession>A0A328C3J1</accession>
<evidence type="ECO:0000313" key="4">
    <source>
        <dbReference type="Proteomes" id="UP000249169"/>
    </source>
</evidence>
<dbReference type="GO" id="GO:0001522">
    <property type="term" value="P:pseudouridine synthesis"/>
    <property type="evidence" value="ECO:0007669"/>
    <property type="project" value="InterPro"/>
</dbReference>
<dbReference type="InterPro" id="IPR020094">
    <property type="entry name" value="TruA/RsuA/RluB/E/F_N"/>
</dbReference>
<organism evidence="3 4">
    <name type="scientific">Lujinxingia litoralis</name>
    <dbReference type="NCBI Taxonomy" id="2211119"/>
    <lineage>
        <taxon>Bacteria</taxon>
        <taxon>Deltaproteobacteria</taxon>
        <taxon>Bradymonadales</taxon>
        <taxon>Lujinxingiaceae</taxon>
        <taxon>Lujinxingia</taxon>
    </lineage>
</organism>
<dbReference type="GO" id="GO:0003723">
    <property type="term" value="F:RNA binding"/>
    <property type="evidence" value="ECO:0007669"/>
    <property type="project" value="InterPro"/>
</dbReference>
<dbReference type="GO" id="GO:0006396">
    <property type="term" value="P:RNA processing"/>
    <property type="evidence" value="ECO:0007669"/>
    <property type="project" value="UniProtKB-ARBA"/>
</dbReference>
<dbReference type="Proteomes" id="UP000249169">
    <property type="component" value="Unassembled WGS sequence"/>
</dbReference>
<protein>
    <recommendedName>
        <fullName evidence="2">Pseudouridine synthase RsuA/RluA-like domain-containing protein</fullName>
    </recommendedName>
</protein>
<dbReference type="EMBL" id="QHKO01000007">
    <property type="protein sequence ID" value="RAL20868.1"/>
    <property type="molecule type" value="Genomic_DNA"/>
</dbReference>
<dbReference type="NCBIfam" id="TIGR00093">
    <property type="entry name" value="pseudouridine synthase"/>
    <property type="match status" value="1"/>
</dbReference>
<name>A0A328C3J1_9DELT</name>
<dbReference type="InterPro" id="IPR020103">
    <property type="entry name" value="PsdUridine_synth_cat_dom_sf"/>
</dbReference>
<reference evidence="3 4" key="1">
    <citation type="submission" date="2018-05" db="EMBL/GenBank/DDBJ databases">
        <title>Lujinxingia marina gen. nov. sp. nov., a new facultative anaerobic member of the class Deltaproteobacteria, and proposal of Lujinxingaceae fam. nov.</title>
        <authorList>
            <person name="Li C.-M."/>
        </authorList>
    </citation>
    <scope>NUCLEOTIDE SEQUENCE [LARGE SCALE GENOMIC DNA]</scope>
    <source>
        <strain evidence="3 4">B210</strain>
    </source>
</reference>
<dbReference type="GO" id="GO:0009982">
    <property type="term" value="F:pseudouridine synthase activity"/>
    <property type="evidence" value="ECO:0007669"/>
    <property type="project" value="InterPro"/>
</dbReference>
<dbReference type="InterPro" id="IPR006145">
    <property type="entry name" value="PsdUridine_synth_RsuA/RluA"/>
</dbReference>
<keyword evidence="1" id="KW-0413">Isomerase</keyword>
<comment type="caution">
    <text evidence="3">The sequence shown here is derived from an EMBL/GenBank/DDBJ whole genome shotgun (WGS) entry which is preliminary data.</text>
</comment>
<dbReference type="Gene3D" id="3.30.70.580">
    <property type="entry name" value="Pseudouridine synthase I, catalytic domain, N-terminal subdomain"/>
    <property type="match status" value="1"/>
</dbReference>
<feature type="domain" description="Pseudouridine synthase RsuA/RluA-like" evidence="2">
    <location>
        <begin position="70"/>
        <end position="203"/>
    </location>
</feature>
<dbReference type="SUPFAM" id="SSF55120">
    <property type="entry name" value="Pseudouridine synthase"/>
    <property type="match status" value="1"/>
</dbReference>
<dbReference type="PANTHER" id="PTHR47683">
    <property type="entry name" value="PSEUDOURIDINE SYNTHASE FAMILY PROTEIN-RELATED"/>
    <property type="match status" value="1"/>
</dbReference>
<evidence type="ECO:0000313" key="3">
    <source>
        <dbReference type="EMBL" id="RAL20868.1"/>
    </source>
</evidence>
<dbReference type="OrthoDB" id="9807213at2"/>
<dbReference type="Gene3D" id="3.30.70.1560">
    <property type="entry name" value="Alpha-L RNA-binding motif"/>
    <property type="match status" value="1"/>
</dbReference>
<dbReference type="RefSeq" id="WP_111730599.1">
    <property type="nucleotide sequence ID" value="NZ_QHKO01000007.1"/>
</dbReference>
<proteinExistence type="predicted"/>
<evidence type="ECO:0000256" key="1">
    <source>
        <dbReference type="ARBA" id="ARBA00023235"/>
    </source>
</evidence>
<dbReference type="AlphaFoldDB" id="A0A328C3J1"/>
<evidence type="ECO:0000259" key="2">
    <source>
        <dbReference type="Pfam" id="PF00849"/>
    </source>
</evidence>
<gene>
    <name evidence="3" type="ORF">DL240_14380</name>
</gene>
<keyword evidence="4" id="KW-1185">Reference proteome</keyword>